<dbReference type="PROSITE" id="PS51257">
    <property type="entry name" value="PROKAR_LIPOPROTEIN"/>
    <property type="match status" value="1"/>
</dbReference>
<organism evidence="3 4">
    <name type="scientific">Clostridium botulinum</name>
    <dbReference type="NCBI Taxonomy" id="1491"/>
    <lineage>
        <taxon>Bacteria</taxon>
        <taxon>Bacillati</taxon>
        <taxon>Bacillota</taxon>
        <taxon>Clostridia</taxon>
        <taxon>Eubacteriales</taxon>
        <taxon>Clostridiaceae</taxon>
        <taxon>Clostridium</taxon>
    </lineage>
</organism>
<evidence type="ECO:0000259" key="2">
    <source>
        <dbReference type="Pfam" id="PF17115"/>
    </source>
</evidence>
<evidence type="ECO:0000256" key="1">
    <source>
        <dbReference type="SAM" id="SignalP"/>
    </source>
</evidence>
<dbReference type="InterPro" id="IPR031346">
    <property type="entry name" value="DUF2154_N"/>
</dbReference>
<protein>
    <recommendedName>
        <fullName evidence="2">DUF2154 domain-containing protein</fullName>
    </recommendedName>
</protein>
<dbReference type="EMBL" id="SGJP01000082">
    <property type="protein sequence ID" value="NFA62319.1"/>
    <property type="molecule type" value="Genomic_DNA"/>
</dbReference>
<dbReference type="Proteomes" id="UP000473089">
    <property type="component" value="Unassembled WGS sequence"/>
</dbReference>
<name>A0A6M0T3G2_CLOBO</name>
<dbReference type="Pfam" id="PF17115">
    <property type="entry name" value="Toast_rack_N"/>
    <property type="match status" value="1"/>
</dbReference>
<keyword evidence="1" id="KW-0732">Signal</keyword>
<evidence type="ECO:0000313" key="3">
    <source>
        <dbReference type="EMBL" id="NFA62319.1"/>
    </source>
</evidence>
<proteinExistence type="predicted"/>
<dbReference type="AlphaFoldDB" id="A0A6M0T3G2"/>
<evidence type="ECO:0000313" key="4">
    <source>
        <dbReference type="Proteomes" id="UP000473089"/>
    </source>
</evidence>
<feature type="chain" id="PRO_5027058233" description="DUF2154 domain-containing protein" evidence="1">
    <location>
        <begin position="21"/>
        <end position="248"/>
    </location>
</feature>
<reference evidence="3 4" key="1">
    <citation type="submission" date="2019-02" db="EMBL/GenBank/DDBJ databases">
        <title>Genome sequencing of Clostridium botulinum clinical isolates.</title>
        <authorList>
            <person name="Brunt J."/>
            <person name="Van Vliet A.H.M."/>
            <person name="Stringer S.C."/>
            <person name="Grant K.A."/>
            <person name="Carter A.C."/>
            <person name="Peck M.W."/>
        </authorList>
    </citation>
    <scope>NUCLEOTIDE SEQUENCE [LARGE SCALE GENOMIC DNA]</scope>
    <source>
        <strain evidence="3 4">R1125/03</strain>
    </source>
</reference>
<feature type="domain" description="DUF2154" evidence="2">
    <location>
        <begin position="47"/>
        <end position="139"/>
    </location>
</feature>
<accession>A0A6M0T3G2</accession>
<feature type="signal peptide" evidence="1">
    <location>
        <begin position="1"/>
        <end position="20"/>
    </location>
</feature>
<sequence length="248" mass="27392">MNIKKLFSILMLLIIVFATACTNKIKVTNVRNTNEKPKEETKIIDSNGVEKAKVNLEFGVGKLNISGNEEKLMKGNFVYSKKEWKPEIKYEVKDKEGKIAISQSSLNGGNTSLNKKEYNEWDINLNEKIPMEINLNLGVGDFKADLNKINLKELKVEMGVGKVNLDISGDYKNNVKVDIQGGVGEATVYLPKSIGVKIKAEKGVGGVKANGFIMEDGNIYKNSQYGKSKNSMDVNIEAGVGAINIEQR</sequence>
<gene>
    <name evidence="3" type="ORF">EXM42_18625</name>
</gene>
<comment type="caution">
    <text evidence="3">The sequence shown here is derived from an EMBL/GenBank/DDBJ whole genome shotgun (WGS) entry which is preliminary data.</text>
</comment>